<sequence length="138" mass="15206">MKALITGHAQFANGMKSALELIAGPQEELQVLPFDESTILDEFQNLLVNFFDGEDDKVVFTDLFGGTPFNQAMLAKGNCSSNHVYSGTNLAMLLEFVTNQMVNPDNPELLQKVEHSAKEGITFDPHFAHEESDESDGI</sequence>
<protein>
    <submittedName>
        <fullName evidence="3">PTS acetylgalactosamine transporter subunit IIA</fullName>
    </submittedName>
</protein>
<dbReference type="OrthoDB" id="6623712at2"/>
<comment type="caution">
    <text evidence="3">The sequence shown here is derived from an EMBL/GenBank/DDBJ whole genome shotgun (WGS) entry which is preliminary data.</text>
</comment>
<evidence type="ECO:0000313" key="4">
    <source>
        <dbReference type="Proteomes" id="UP000218181"/>
    </source>
</evidence>
<dbReference type="GO" id="GO:0016020">
    <property type="term" value="C:membrane"/>
    <property type="evidence" value="ECO:0007669"/>
    <property type="project" value="InterPro"/>
</dbReference>
<dbReference type="Pfam" id="PF03610">
    <property type="entry name" value="EIIA-man"/>
    <property type="match status" value="1"/>
</dbReference>
<dbReference type="PANTHER" id="PTHR33799:SF1">
    <property type="entry name" value="PTS SYSTEM MANNOSE-SPECIFIC EIIAB COMPONENT-RELATED"/>
    <property type="match status" value="1"/>
</dbReference>
<dbReference type="Proteomes" id="UP000218181">
    <property type="component" value="Unassembled WGS sequence"/>
</dbReference>
<dbReference type="GO" id="GO:0016740">
    <property type="term" value="F:transferase activity"/>
    <property type="evidence" value="ECO:0007669"/>
    <property type="project" value="UniProtKB-KW"/>
</dbReference>
<proteinExistence type="predicted"/>
<feature type="domain" description="PTS EIIA type-4" evidence="2">
    <location>
        <begin position="1"/>
        <end position="121"/>
    </location>
</feature>
<dbReference type="SUPFAM" id="SSF53062">
    <property type="entry name" value="PTS system fructose IIA component-like"/>
    <property type="match status" value="1"/>
</dbReference>
<dbReference type="AlphaFoldDB" id="A0A2A5RKI0"/>
<evidence type="ECO:0000259" key="2">
    <source>
        <dbReference type="PROSITE" id="PS51096"/>
    </source>
</evidence>
<dbReference type="PANTHER" id="PTHR33799">
    <property type="entry name" value="PTS PERMEASE-RELATED-RELATED"/>
    <property type="match status" value="1"/>
</dbReference>
<dbReference type="RefSeq" id="WP_054639629.1">
    <property type="nucleotide sequence ID" value="NZ_BBAL01000008.1"/>
</dbReference>
<keyword evidence="1" id="KW-0808">Transferase</keyword>
<dbReference type="Gene3D" id="3.40.50.510">
    <property type="entry name" value="Phosphotransferase system, mannose-type IIA component"/>
    <property type="match status" value="1"/>
</dbReference>
<gene>
    <name evidence="3" type="ORF">RT41_GL001770</name>
</gene>
<organism evidence="3 4">
    <name type="scientific">Lactococcus fujiensis JCM 16395</name>
    <dbReference type="NCBI Taxonomy" id="1291764"/>
    <lineage>
        <taxon>Bacteria</taxon>
        <taxon>Bacillati</taxon>
        <taxon>Bacillota</taxon>
        <taxon>Bacilli</taxon>
        <taxon>Lactobacillales</taxon>
        <taxon>Streptococcaceae</taxon>
        <taxon>Lactococcus</taxon>
    </lineage>
</organism>
<dbReference type="InterPro" id="IPR004701">
    <property type="entry name" value="PTS_EIIA_man-typ"/>
</dbReference>
<dbReference type="GO" id="GO:0009401">
    <property type="term" value="P:phosphoenolpyruvate-dependent sugar phosphotransferase system"/>
    <property type="evidence" value="ECO:0007669"/>
    <property type="project" value="InterPro"/>
</dbReference>
<name>A0A2A5RKI0_9LACT</name>
<accession>A0A2A5RKI0</accession>
<dbReference type="InterPro" id="IPR036662">
    <property type="entry name" value="PTS_EIIA_man-typ_sf"/>
</dbReference>
<evidence type="ECO:0000313" key="3">
    <source>
        <dbReference type="EMBL" id="PCR99657.1"/>
    </source>
</evidence>
<dbReference type="EMBL" id="JXJU01000007">
    <property type="protein sequence ID" value="PCR99657.1"/>
    <property type="molecule type" value="Genomic_DNA"/>
</dbReference>
<dbReference type="InterPro" id="IPR051471">
    <property type="entry name" value="Bacterial_PTS_sugar_comp"/>
</dbReference>
<evidence type="ECO:0000256" key="1">
    <source>
        <dbReference type="ARBA" id="ARBA00022679"/>
    </source>
</evidence>
<keyword evidence="4" id="KW-1185">Reference proteome</keyword>
<dbReference type="PROSITE" id="PS51096">
    <property type="entry name" value="PTS_EIIA_TYPE_4"/>
    <property type="match status" value="1"/>
</dbReference>
<reference evidence="3 4" key="1">
    <citation type="submission" date="2014-12" db="EMBL/GenBank/DDBJ databases">
        <title>Draft genome sequences of 10 type strains of Lactococcus.</title>
        <authorList>
            <person name="Sun Z."/>
            <person name="Zhong Z."/>
            <person name="Liu W."/>
            <person name="Zhang W."/>
            <person name="Zhang H."/>
        </authorList>
    </citation>
    <scope>NUCLEOTIDE SEQUENCE [LARGE SCALE GENOMIC DNA]</scope>
    <source>
        <strain evidence="3 4">JCM 16395</strain>
    </source>
</reference>
<dbReference type="STRING" id="1291764.GCA_001311235_02214"/>